<gene>
    <name evidence="1" type="ORF">PbJCM13498_34020</name>
</gene>
<organism evidence="1 2">
    <name type="scientific">Prolixibacter bellariivorans</name>
    <dbReference type="NCBI Taxonomy" id="314319"/>
    <lineage>
        <taxon>Bacteria</taxon>
        <taxon>Pseudomonadati</taxon>
        <taxon>Bacteroidota</taxon>
        <taxon>Bacteroidia</taxon>
        <taxon>Marinilabiliales</taxon>
        <taxon>Prolixibacteraceae</taxon>
        <taxon>Prolixibacter</taxon>
    </lineage>
</organism>
<accession>A0A5M4B306</accession>
<dbReference type="Proteomes" id="UP000391834">
    <property type="component" value="Unassembled WGS sequence"/>
</dbReference>
<sequence>MKSYLNLKAMIRKAILIIAIQLSVLSTLYAQSLSEQIGGIKTHFQLYSLTTNLDASEQMLVLRAETKHYSDETYAAGWGFGYRSYHLEFITQKELNDQRLPYSIGKARYTRLKLTFYNANKDILASFMIPFERVDRQSNPSAKGGPFFYSIDLINIPLVLLGQTAAIDMVEMVANRK</sequence>
<protein>
    <submittedName>
        <fullName evidence="1">Uncharacterized protein</fullName>
    </submittedName>
</protein>
<evidence type="ECO:0000313" key="2">
    <source>
        <dbReference type="Proteomes" id="UP000391834"/>
    </source>
</evidence>
<proteinExistence type="predicted"/>
<evidence type="ECO:0000313" key="1">
    <source>
        <dbReference type="EMBL" id="GET34539.1"/>
    </source>
</evidence>
<reference evidence="1 2" key="1">
    <citation type="submission" date="2019-10" db="EMBL/GenBank/DDBJ databases">
        <title>Prolixibacter strains distinguished by the presence of nitrate reductase genes were adept at nitrate-dependent anaerobic corrosion of metallic iron and carbon steel.</title>
        <authorList>
            <person name="Iino T."/>
            <person name="Shono N."/>
            <person name="Ito K."/>
            <person name="Nakamura R."/>
            <person name="Sueoka K."/>
            <person name="Harayama S."/>
            <person name="Ohkuma M."/>
        </authorList>
    </citation>
    <scope>NUCLEOTIDE SEQUENCE [LARGE SCALE GENOMIC DNA]</scope>
    <source>
        <strain evidence="1 2">JCM 13498</strain>
    </source>
</reference>
<dbReference type="EMBL" id="BLAX01000001">
    <property type="protein sequence ID" value="GET34539.1"/>
    <property type="molecule type" value="Genomic_DNA"/>
</dbReference>
<comment type="caution">
    <text evidence="1">The sequence shown here is derived from an EMBL/GenBank/DDBJ whole genome shotgun (WGS) entry which is preliminary data.</text>
</comment>
<dbReference type="AlphaFoldDB" id="A0A5M4B306"/>
<name>A0A5M4B306_9BACT</name>
<keyword evidence="2" id="KW-1185">Reference proteome</keyword>